<accession>A0A0B4GV20</accession>
<organism evidence="2 3">
    <name type="scientific">Metarhizium guizhouense (strain ARSEF 977)</name>
    <dbReference type="NCBI Taxonomy" id="1276136"/>
    <lineage>
        <taxon>Eukaryota</taxon>
        <taxon>Fungi</taxon>
        <taxon>Dikarya</taxon>
        <taxon>Ascomycota</taxon>
        <taxon>Pezizomycotina</taxon>
        <taxon>Sordariomycetes</taxon>
        <taxon>Hypocreomycetidae</taxon>
        <taxon>Hypocreales</taxon>
        <taxon>Clavicipitaceae</taxon>
        <taxon>Metarhizium</taxon>
    </lineage>
</organism>
<gene>
    <name evidence="2" type="ORF">MGU_01355</name>
</gene>
<evidence type="ECO:0000313" key="2">
    <source>
        <dbReference type="EMBL" id="KID91385.1"/>
    </source>
</evidence>
<proteinExistence type="predicted"/>
<reference evidence="2 3" key="1">
    <citation type="journal article" date="2014" name="Proc. Natl. Acad. Sci. U.S.A.">
        <title>Trajectory and genomic determinants of fungal-pathogen speciation and host adaptation.</title>
        <authorList>
            <person name="Hu X."/>
            <person name="Xiao G."/>
            <person name="Zheng P."/>
            <person name="Shang Y."/>
            <person name="Su Y."/>
            <person name="Zhang X."/>
            <person name="Liu X."/>
            <person name="Zhan S."/>
            <person name="St Leger R.J."/>
            <person name="Wang C."/>
        </authorList>
    </citation>
    <scope>NUCLEOTIDE SEQUENCE [LARGE SCALE GENOMIC DNA]</scope>
    <source>
        <strain evidence="2 3">ARSEF 977</strain>
    </source>
</reference>
<sequence length="272" mass="29763">MASDYHLSLETVYTQAAREMIREKGNLQTLSACVHPSERMVNLPTWVPYSSLPAINRIPSQLSADAGLACTPPRDGGSAKLDVQGTRRGAVSRASGRRGTGPSEKLLFDKSWLSMLLSLRGKGGYGPHPNLPEVLWRTLCMDMPYGSQSDPEAYGSHIPAEFAGQFRVFMLLVILYEVDGLILQHLNMPVSTNSMTFCSTPHDPMSAELGLVLEDIEAITSHDGGSCCLPSRQKILYYWHDFKSSLVRNVNGTADGPNDFYLPTGVGEGKGW</sequence>
<evidence type="ECO:0000256" key="1">
    <source>
        <dbReference type="SAM" id="MobiDB-lite"/>
    </source>
</evidence>
<feature type="region of interest" description="Disordered" evidence="1">
    <location>
        <begin position="68"/>
        <end position="101"/>
    </location>
</feature>
<dbReference type="AlphaFoldDB" id="A0A0B4GV20"/>
<evidence type="ECO:0000313" key="3">
    <source>
        <dbReference type="Proteomes" id="UP000031192"/>
    </source>
</evidence>
<dbReference type="EMBL" id="AZNH01000003">
    <property type="protein sequence ID" value="KID91385.1"/>
    <property type="molecule type" value="Genomic_DNA"/>
</dbReference>
<name>A0A0B4GV20_METGA</name>
<keyword evidence="3" id="KW-1185">Reference proteome</keyword>
<dbReference type="OrthoDB" id="4939761at2759"/>
<dbReference type="HOGENOM" id="CLU_1023378_0_0_1"/>
<dbReference type="Proteomes" id="UP000031192">
    <property type="component" value="Unassembled WGS sequence"/>
</dbReference>
<comment type="caution">
    <text evidence="2">The sequence shown here is derived from an EMBL/GenBank/DDBJ whole genome shotgun (WGS) entry which is preliminary data.</text>
</comment>
<protein>
    <submittedName>
        <fullName evidence="2">Ankyrin and HET domain protein</fullName>
    </submittedName>
</protein>